<reference evidence="1 2" key="1">
    <citation type="submission" date="2023-09" db="EMBL/GenBank/DDBJ databases">
        <authorList>
            <person name="Rey-Velasco X."/>
        </authorList>
    </citation>
    <scope>NUCLEOTIDE SEQUENCE [LARGE SCALE GENOMIC DNA]</scope>
    <source>
        <strain evidence="1 2">W431</strain>
    </source>
</reference>
<name>A0ABU3A3Z0_9GAMM</name>
<protein>
    <submittedName>
        <fullName evidence="1">DUF3545 family protein</fullName>
    </submittedName>
</protein>
<dbReference type="RefSeq" id="WP_311583817.1">
    <property type="nucleotide sequence ID" value="NZ_JAVRIF010000009.1"/>
</dbReference>
<dbReference type="InterPro" id="IPR058059">
    <property type="entry name" value="PA3496-like"/>
</dbReference>
<sequence>MNKFNWDEFDFINDEEFSEKAVKNKGKTNKRKWREIETIKEQRRLKKQIAEMEQYSF</sequence>
<dbReference type="Proteomes" id="UP001266357">
    <property type="component" value="Unassembled WGS sequence"/>
</dbReference>
<organism evidence="1 2">
    <name type="scientific">Thalassotalea castellviae</name>
    <dbReference type="NCBI Taxonomy" id="3075612"/>
    <lineage>
        <taxon>Bacteria</taxon>
        <taxon>Pseudomonadati</taxon>
        <taxon>Pseudomonadota</taxon>
        <taxon>Gammaproteobacteria</taxon>
        <taxon>Alteromonadales</taxon>
        <taxon>Colwelliaceae</taxon>
        <taxon>Thalassotalea</taxon>
    </lineage>
</organism>
<dbReference type="InterPro" id="IPR021932">
    <property type="entry name" value="DUF3545"/>
</dbReference>
<keyword evidence="2" id="KW-1185">Reference proteome</keyword>
<gene>
    <name evidence="1" type="ORF">RM573_14945</name>
</gene>
<dbReference type="NCBIfam" id="NF046101">
    <property type="entry name" value="PA3496_fam"/>
    <property type="match status" value="1"/>
</dbReference>
<comment type="caution">
    <text evidence="1">The sequence shown here is derived from an EMBL/GenBank/DDBJ whole genome shotgun (WGS) entry which is preliminary data.</text>
</comment>
<dbReference type="EMBL" id="JAVRIF010000009">
    <property type="protein sequence ID" value="MDT0604897.1"/>
    <property type="molecule type" value="Genomic_DNA"/>
</dbReference>
<proteinExistence type="predicted"/>
<evidence type="ECO:0000313" key="1">
    <source>
        <dbReference type="EMBL" id="MDT0604897.1"/>
    </source>
</evidence>
<evidence type="ECO:0000313" key="2">
    <source>
        <dbReference type="Proteomes" id="UP001266357"/>
    </source>
</evidence>
<accession>A0ABU3A3Z0</accession>
<dbReference type="Pfam" id="PF12065">
    <property type="entry name" value="DUF3545"/>
    <property type="match status" value="1"/>
</dbReference>